<proteinExistence type="predicted"/>
<keyword evidence="3" id="KW-1185">Reference proteome</keyword>
<feature type="region of interest" description="Disordered" evidence="1">
    <location>
        <begin position="547"/>
        <end position="571"/>
    </location>
</feature>
<dbReference type="Proteomes" id="UP000532311">
    <property type="component" value="Unassembled WGS sequence"/>
</dbReference>
<evidence type="ECO:0000313" key="2">
    <source>
        <dbReference type="EMBL" id="KAF5712661.1"/>
    </source>
</evidence>
<protein>
    <submittedName>
        <fullName evidence="2">Uncharacterized protein</fullName>
    </submittedName>
</protein>
<accession>A0A8H6DCN7</accession>
<feature type="compositionally biased region" description="Basic and acidic residues" evidence="1">
    <location>
        <begin position="238"/>
        <end position="247"/>
    </location>
</feature>
<feature type="compositionally biased region" description="Polar residues" evidence="1">
    <location>
        <begin position="412"/>
        <end position="421"/>
    </location>
</feature>
<feature type="compositionally biased region" description="Polar residues" evidence="1">
    <location>
        <begin position="1"/>
        <end position="11"/>
    </location>
</feature>
<dbReference type="AlphaFoldDB" id="A0A8H6DCN7"/>
<feature type="compositionally biased region" description="Basic and acidic residues" evidence="1">
    <location>
        <begin position="216"/>
        <end position="227"/>
    </location>
</feature>
<dbReference type="EMBL" id="JAAQPF010000166">
    <property type="protein sequence ID" value="KAF5712661.1"/>
    <property type="molecule type" value="Genomic_DNA"/>
</dbReference>
<evidence type="ECO:0000256" key="1">
    <source>
        <dbReference type="SAM" id="MobiDB-lite"/>
    </source>
</evidence>
<evidence type="ECO:0000313" key="3">
    <source>
        <dbReference type="Proteomes" id="UP000532311"/>
    </source>
</evidence>
<organism evidence="2 3">
    <name type="scientific">Fusarium globosum</name>
    <dbReference type="NCBI Taxonomy" id="78864"/>
    <lineage>
        <taxon>Eukaryota</taxon>
        <taxon>Fungi</taxon>
        <taxon>Dikarya</taxon>
        <taxon>Ascomycota</taxon>
        <taxon>Pezizomycotina</taxon>
        <taxon>Sordariomycetes</taxon>
        <taxon>Hypocreomycetidae</taxon>
        <taxon>Hypocreales</taxon>
        <taxon>Nectriaceae</taxon>
        <taxon>Fusarium</taxon>
        <taxon>Fusarium fujikuroi species complex</taxon>
    </lineage>
</organism>
<feature type="compositionally biased region" description="Polar residues" evidence="1">
    <location>
        <begin position="379"/>
        <end position="403"/>
    </location>
</feature>
<sequence length="571" mass="63165">MSSLPRRSSSAPYYGSRANPSRRPSGAGYPPSKSPYLQYMPGDHSVRSASLTSIVDMYHGRAPDDTMQPLRSPSSFYYDYTEDFGKGFPCEFEYASTISSPQGHTIGILRRDDMEETDTAPPASFKDSYGNSALRESKQTQQKQPDTYNGGLSSFPEPCCTSDISTIGPEIPDIDTKPRGEQPKESHLMTSTLAQCGSPVLSIDTSEDDWVWEGSQKEKGYGKHDTVRASPPPVLPKTEARCPDEPSLHMGNEEAVSMKPKLHGAHHRRTPANTNIKITNKNEVVLPKQDSSQDVPKANIGAGILSPNPISPAHQLRVTNSIPQLMKALPPLPDEAQYNPDLQCWSSTRHTAAQAYTMYASSPANNGIRLESKVGVDRMSSNPVSRTNDSTKPSYNPTQSNPSRFKVRLRSSKSGLQSKWSLDSPGIPERSSSNPIKPRLRLKVSRSRMSNKLMGPGVTIVRNSPLNQYSSLLELKNFPHRDAFTDRSSFREALEEQLAQFGVDKRLSNIDEGTLRGPSRQLSDQFDIPYPPSTKAHEEQVVFSSTPGFADEHAEKTKRPNQPERPYTVTI</sequence>
<comment type="caution">
    <text evidence="2">The sequence shown here is derived from an EMBL/GenBank/DDBJ whole genome shotgun (WGS) entry which is preliminary data.</text>
</comment>
<feature type="compositionally biased region" description="Basic and acidic residues" evidence="1">
    <location>
        <begin position="174"/>
        <end position="187"/>
    </location>
</feature>
<gene>
    <name evidence="2" type="ORF">FGLOB1_4390</name>
</gene>
<feature type="compositionally biased region" description="Polar residues" evidence="1">
    <location>
        <begin position="139"/>
        <end position="152"/>
    </location>
</feature>
<feature type="compositionally biased region" description="Basic and acidic residues" evidence="1">
    <location>
        <begin position="550"/>
        <end position="562"/>
    </location>
</feature>
<feature type="region of interest" description="Disordered" evidence="1">
    <location>
        <begin position="1"/>
        <end position="43"/>
    </location>
</feature>
<feature type="region of interest" description="Disordered" evidence="1">
    <location>
        <begin position="375"/>
        <end position="436"/>
    </location>
</feature>
<feature type="region of interest" description="Disordered" evidence="1">
    <location>
        <begin position="112"/>
        <end position="187"/>
    </location>
</feature>
<name>A0A8H6DCN7_9HYPO</name>
<reference evidence="2 3" key="1">
    <citation type="submission" date="2020-05" db="EMBL/GenBank/DDBJ databases">
        <title>Identification and distribution of gene clusters putatively required for synthesis of sphingolipid metabolism inhibitors in phylogenetically diverse species of the filamentous fungus Fusarium.</title>
        <authorList>
            <person name="Kim H.-S."/>
            <person name="Busman M."/>
            <person name="Brown D.W."/>
            <person name="Divon H."/>
            <person name="Uhlig S."/>
            <person name="Proctor R.H."/>
        </authorList>
    </citation>
    <scope>NUCLEOTIDE SEQUENCE [LARGE SCALE GENOMIC DNA]</scope>
    <source>
        <strain evidence="2 3">NRRL 26131</strain>
    </source>
</reference>
<feature type="region of interest" description="Disordered" evidence="1">
    <location>
        <begin position="216"/>
        <end position="250"/>
    </location>
</feature>